<name>A0AAN9LK71_CANGL</name>
<comment type="caution">
    <text evidence="2">The sequence shown here is derived from an EMBL/GenBank/DDBJ whole genome shotgun (WGS) entry which is preliminary data.</text>
</comment>
<evidence type="ECO:0000259" key="1">
    <source>
        <dbReference type="Pfam" id="PF13966"/>
    </source>
</evidence>
<feature type="domain" description="Reverse transcriptase zinc-binding" evidence="1">
    <location>
        <begin position="233"/>
        <end position="325"/>
    </location>
</feature>
<evidence type="ECO:0000313" key="2">
    <source>
        <dbReference type="EMBL" id="KAK7337514.1"/>
    </source>
</evidence>
<keyword evidence="3" id="KW-1185">Reference proteome</keyword>
<dbReference type="Pfam" id="PF13966">
    <property type="entry name" value="zf-RVT"/>
    <property type="match status" value="1"/>
</dbReference>
<evidence type="ECO:0000313" key="3">
    <source>
        <dbReference type="Proteomes" id="UP001367508"/>
    </source>
</evidence>
<gene>
    <name evidence="2" type="ORF">VNO77_18093</name>
</gene>
<dbReference type="AlphaFoldDB" id="A0AAN9LK71"/>
<dbReference type="EMBL" id="JAYMYQ010000004">
    <property type="protein sequence ID" value="KAK7337514.1"/>
    <property type="molecule type" value="Genomic_DNA"/>
</dbReference>
<organism evidence="2 3">
    <name type="scientific">Canavalia gladiata</name>
    <name type="common">Sword bean</name>
    <name type="synonym">Dolichos gladiatus</name>
    <dbReference type="NCBI Taxonomy" id="3824"/>
    <lineage>
        <taxon>Eukaryota</taxon>
        <taxon>Viridiplantae</taxon>
        <taxon>Streptophyta</taxon>
        <taxon>Embryophyta</taxon>
        <taxon>Tracheophyta</taxon>
        <taxon>Spermatophyta</taxon>
        <taxon>Magnoliopsida</taxon>
        <taxon>eudicotyledons</taxon>
        <taxon>Gunneridae</taxon>
        <taxon>Pentapetalae</taxon>
        <taxon>rosids</taxon>
        <taxon>fabids</taxon>
        <taxon>Fabales</taxon>
        <taxon>Fabaceae</taxon>
        <taxon>Papilionoideae</taxon>
        <taxon>50 kb inversion clade</taxon>
        <taxon>NPAAA clade</taxon>
        <taxon>indigoferoid/millettioid clade</taxon>
        <taxon>Phaseoleae</taxon>
        <taxon>Canavalia</taxon>
    </lineage>
</organism>
<proteinExistence type="predicted"/>
<reference evidence="2 3" key="1">
    <citation type="submission" date="2024-01" db="EMBL/GenBank/DDBJ databases">
        <title>The genomes of 5 underutilized Papilionoideae crops provide insights into root nodulation and disease resistanc.</title>
        <authorList>
            <person name="Jiang F."/>
        </authorList>
    </citation>
    <scope>NUCLEOTIDE SEQUENCE [LARGE SCALE GENOMIC DNA]</scope>
    <source>
        <strain evidence="2">LVBAO_FW01</strain>
        <tissue evidence="2">Leaves</tissue>
    </source>
</reference>
<dbReference type="InterPro" id="IPR026960">
    <property type="entry name" value="RVT-Znf"/>
</dbReference>
<dbReference type="Proteomes" id="UP001367508">
    <property type="component" value="Unassembled WGS sequence"/>
</dbReference>
<sequence>MSVTKVGLHCYVAVEKNISTSKRKRSLEEKAIIEAQRSIPTPIVIRETGLEHNGQLEKEMKQHNNTKIRHLGKQGLDHLPLLIEITKNVKLKTQKRQIHFRFKQTWTKNHQCTELVKQAWRGTNISFIDKTKAIAKVFTLYQKKSPSLEQQIRKIENKIKRAYNLNASEEHTLLRRQQQKQLDDLLELQELYWKVELSESNSIGYGIPKSHDIADTTEANDIPVWKWARDGAFSVKSAYYHLIWELNAHNEDNSHSDGTKWDKIWKSHVPAKVQHFFFRALTNSLPTTTNLEKRGVETRLSCVFCQNTELESWDHYLLSCEWCNQLLESLPNTSITTYIDLRKWMEYLLQNFTENNLEETMMLLWSLWKQHNKIVFKDQNSNLPRIKQGAMNMWFHWKLCSPKK</sequence>
<protein>
    <recommendedName>
        <fullName evidence="1">Reverse transcriptase zinc-binding domain-containing protein</fullName>
    </recommendedName>
</protein>
<accession>A0AAN9LK71</accession>